<evidence type="ECO:0000313" key="3">
    <source>
        <dbReference type="Proteomes" id="UP001107558"/>
    </source>
</evidence>
<feature type="chain" id="PRO_5039940750" evidence="1">
    <location>
        <begin position="19"/>
        <end position="193"/>
    </location>
</feature>
<accession>A0A9J6BEZ6</accession>
<evidence type="ECO:0000256" key="1">
    <source>
        <dbReference type="SAM" id="SignalP"/>
    </source>
</evidence>
<comment type="caution">
    <text evidence="2">The sequence shown here is derived from an EMBL/GenBank/DDBJ whole genome shotgun (WGS) entry which is preliminary data.</text>
</comment>
<dbReference type="EMBL" id="JADBJN010000004">
    <property type="protein sequence ID" value="KAG5668457.1"/>
    <property type="molecule type" value="Genomic_DNA"/>
</dbReference>
<reference evidence="2" key="1">
    <citation type="submission" date="2021-03" db="EMBL/GenBank/DDBJ databases">
        <title>Chromosome level genome of the anhydrobiotic midge Polypedilum vanderplanki.</title>
        <authorList>
            <person name="Yoshida Y."/>
            <person name="Kikawada T."/>
            <person name="Gusev O."/>
        </authorList>
    </citation>
    <scope>NUCLEOTIDE SEQUENCE</scope>
    <source>
        <strain evidence="2">NIAS01</strain>
        <tissue evidence="2">Whole body or cell culture</tissue>
    </source>
</reference>
<sequence length="193" mass="22808">MNFTKLFVFILFLSFKTSQKSENSVAQVISDAIKFYRMNYERILEIIFIDEPSDYLKRIADAVIKQLDEIPIKISTNFSEKLSPTSKLPLFEKFRTFRDLNHKNYKFNGSNMNIKIFVYCSEMSLKPIYKLPCVKVLNYLSTHISEIEYFIFNNKDFIYVATIEWYSTKRCGKKGFNILGIFDKNLEKSIETL</sequence>
<protein>
    <submittedName>
        <fullName evidence="2">Uncharacterized protein</fullName>
    </submittedName>
</protein>
<gene>
    <name evidence="2" type="ORF">PVAND_016397</name>
</gene>
<feature type="signal peptide" evidence="1">
    <location>
        <begin position="1"/>
        <end position="18"/>
    </location>
</feature>
<name>A0A9J6BEZ6_POLVA</name>
<keyword evidence="1" id="KW-0732">Signal</keyword>
<proteinExistence type="predicted"/>
<dbReference type="Proteomes" id="UP001107558">
    <property type="component" value="Chromosome 4"/>
</dbReference>
<evidence type="ECO:0000313" key="2">
    <source>
        <dbReference type="EMBL" id="KAG5668457.1"/>
    </source>
</evidence>
<keyword evidence="3" id="KW-1185">Reference proteome</keyword>
<organism evidence="2 3">
    <name type="scientific">Polypedilum vanderplanki</name>
    <name type="common">Sleeping chironomid midge</name>
    <dbReference type="NCBI Taxonomy" id="319348"/>
    <lineage>
        <taxon>Eukaryota</taxon>
        <taxon>Metazoa</taxon>
        <taxon>Ecdysozoa</taxon>
        <taxon>Arthropoda</taxon>
        <taxon>Hexapoda</taxon>
        <taxon>Insecta</taxon>
        <taxon>Pterygota</taxon>
        <taxon>Neoptera</taxon>
        <taxon>Endopterygota</taxon>
        <taxon>Diptera</taxon>
        <taxon>Nematocera</taxon>
        <taxon>Chironomoidea</taxon>
        <taxon>Chironomidae</taxon>
        <taxon>Chironominae</taxon>
        <taxon>Polypedilum</taxon>
        <taxon>Polypedilum</taxon>
    </lineage>
</organism>
<dbReference type="AlphaFoldDB" id="A0A9J6BEZ6"/>